<reference evidence="1 2" key="1">
    <citation type="submission" date="2023-10" db="EMBL/GenBank/DDBJ databases">
        <title>Draft Genome Sequence of Candida saopaulonensis from a very Premature Infant with Sepsis.</title>
        <authorList>
            <person name="Ning Y."/>
            <person name="Dai R."/>
            <person name="Xiao M."/>
            <person name="Xu Y."/>
            <person name="Yan Q."/>
            <person name="Zhang L."/>
        </authorList>
    </citation>
    <scope>NUCLEOTIDE SEQUENCE [LARGE SCALE GENOMIC DNA]</scope>
    <source>
        <strain evidence="1 2">19XY460</strain>
    </source>
</reference>
<evidence type="ECO:0008006" key="3">
    <source>
        <dbReference type="Google" id="ProtNLM"/>
    </source>
</evidence>
<proteinExistence type="predicted"/>
<gene>
    <name evidence="1" type="ORF">PUMCH_001076</name>
</gene>
<dbReference type="Proteomes" id="UP001338582">
    <property type="component" value="Chromosome 1"/>
</dbReference>
<dbReference type="GeneID" id="88172144"/>
<evidence type="ECO:0000313" key="2">
    <source>
        <dbReference type="Proteomes" id="UP001338582"/>
    </source>
</evidence>
<dbReference type="AlphaFoldDB" id="A0AAX4H6E6"/>
<dbReference type="KEGG" id="asau:88172144"/>
<dbReference type="EMBL" id="CP138894">
    <property type="protein sequence ID" value="WPK23829.1"/>
    <property type="molecule type" value="Genomic_DNA"/>
</dbReference>
<protein>
    <recommendedName>
        <fullName evidence="3">Anaphase-promoting complex subunit 13</fullName>
    </recommendedName>
</protein>
<name>A0AAX4H6E6_9ASCO</name>
<sequence>MEPYYQLRPSTVLSSLSSYAQLSDIFDYHYLPLSEFVAGLSDENAIMSDSDTEPEDDEEFEKTQMERVRFRRFTAESVTRDADNEDKLHFMTFKHNSRNAGVPAKVDHSIISDHFCEVEQSSRIDVMAVPRHVPIAAPRFVSKSVEPLDTPSSVQLVEYLAKCSNPLSSERDARMEATLAPSGVSKTIHSKANDTYEGVSRQQFFMDDSKNVSDFLI</sequence>
<dbReference type="RefSeq" id="XP_062876215.1">
    <property type="nucleotide sequence ID" value="XM_063020145.1"/>
</dbReference>
<keyword evidence="2" id="KW-1185">Reference proteome</keyword>
<evidence type="ECO:0000313" key="1">
    <source>
        <dbReference type="EMBL" id="WPK23829.1"/>
    </source>
</evidence>
<organism evidence="1 2">
    <name type="scientific">Australozyma saopauloensis</name>
    <dbReference type="NCBI Taxonomy" id="291208"/>
    <lineage>
        <taxon>Eukaryota</taxon>
        <taxon>Fungi</taxon>
        <taxon>Dikarya</taxon>
        <taxon>Ascomycota</taxon>
        <taxon>Saccharomycotina</taxon>
        <taxon>Pichiomycetes</taxon>
        <taxon>Metschnikowiaceae</taxon>
        <taxon>Australozyma</taxon>
    </lineage>
</organism>
<accession>A0AAX4H6E6</accession>